<evidence type="ECO:0000313" key="4">
    <source>
        <dbReference type="Proteomes" id="UP000321103"/>
    </source>
</evidence>
<protein>
    <submittedName>
        <fullName evidence="3">Putative selenate ABC transporter substrate-binding protein</fullName>
    </submittedName>
</protein>
<evidence type="ECO:0000313" key="3">
    <source>
        <dbReference type="EMBL" id="GEO96689.1"/>
    </source>
</evidence>
<dbReference type="NCBIfam" id="TIGR01098">
    <property type="entry name" value="3A0109s03R"/>
    <property type="match status" value="1"/>
</dbReference>
<sequence>MSMLKRGRALSAGALGLAVVWGAVGCGASAGVEEGPGPLRISAIPDVDPSDLAEREEAMAAYLAEELDVAVEYVPVSDYAASVSLFGTGDLDLVFYGGLTGVQARLRTEGASVLAQRDIDAHFRSVVIAHRDAGLEPVDDVAGLAALAGSRFTFGSESSTSGRLMPAYFLDQAGIDPEADFAGAPGFSGSHDLTIDLVESGSYQAGVVNLQVWQARTEAGTVDTDTVREIFTTPAYADYHWVGAPGLEERFGGGFTDRLRQALLEVDGSDAEETALLEQYGAEAIVPAEPGDYDRIEQIARTLGLIR</sequence>
<evidence type="ECO:0000256" key="2">
    <source>
        <dbReference type="ARBA" id="ARBA00022729"/>
    </source>
</evidence>
<evidence type="ECO:0000256" key="1">
    <source>
        <dbReference type="ARBA" id="ARBA00007162"/>
    </source>
</evidence>
<dbReference type="GO" id="GO:0043190">
    <property type="term" value="C:ATP-binding cassette (ABC) transporter complex"/>
    <property type="evidence" value="ECO:0007669"/>
    <property type="project" value="InterPro"/>
</dbReference>
<organism evidence="3 4">
    <name type="scientific">Kocuria turfanensis</name>
    <dbReference type="NCBI Taxonomy" id="388357"/>
    <lineage>
        <taxon>Bacteria</taxon>
        <taxon>Bacillati</taxon>
        <taxon>Actinomycetota</taxon>
        <taxon>Actinomycetes</taxon>
        <taxon>Micrococcales</taxon>
        <taxon>Micrococcaceae</taxon>
        <taxon>Kocuria</taxon>
    </lineage>
</organism>
<dbReference type="InterPro" id="IPR005770">
    <property type="entry name" value="PhnD"/>
</dbReference>
<comment type="caution">
    <text evidence="3">The sequence shown here is derived from an EMBL/GenBank/DDBJ whole genome shotgun (WGS) entry which is preliminary data.</text>
</comment>
<dbReference type="Pfam" id="PF12974">
    <property type="entry name" value="Phosphonate-bd"/>
    <property type="match status" value="1"/>
</dbReference>
<keyword evidence="4" id="KW-1185">Reference proteome</keyword>
<comment type="similarity">
    <text evidence="1">Belongs to the phosphate/phosphite/phosphonate binding protein family.</text>
</comment>
<dbReference type="STRING" id="388357.GCA_001580365_00399"/>
<dbReference type="GO" id="GO:0055085">
    <property type="term" value="P:transmembrane transport"/>
    <property type="evidence" value="ECO:0007669"/>
    <property type="project" value="InterPro"/>
</dbReference>
<dbReference type="PANTHER" id="PTHR35841">
    <property type="entry name" value="PHOSPHONATES-BINDING PERIPLASMIC PROTEIN"/>
    <property type="match status" value="1"/>
</dbReference>
<dbReference type="Gene3D" id="3.40.190.10">
    <property type="entry name" value="Periplasmic binding protein-like II"/>
    <property type="match status" value="2"/>
</dbReference>
<name>A0A512IG57_9MICC</name>
<accession>A0A512IG57</accession>
<dbReference type="Proteomes" id="UP000321103">
    <property type="component" value="Unassembled WGS sequence"/>
</dbReference>
<gene>
    <name evidence="3" type="primary">phnD</name>
    <name evidence="3" type="ORF">KTU01_28120</name>
</gene>
<reference evidence="3 4" key="1">
    <citation type="submission" date="2019-07" db="EMBL/GenBank/DDBJ databases">
        <title>Whole genome shotgun sequence of Kocuria turfanensis NBRC 107627.</title>
        <authorList>
            <person name="Hosoyama A."/>
            <person name="Uohara A."/>
            <person name="Ohji S."/>
            <person name="Ichikawa N."/>
        </authorList>
    </citation>
    <scope>NUCLEOTIDE SEQUENCE [LARGE SCALE GENOMIC DNA]</scope>
    <source>
        <strain evidence="3 4">NBRC 107627</strain>
    </source>
</reference>
<dbReference type="SUPFAM" id="SSF53850">
    <property type="entry name" value="Periplasmic binding protein-like II"/>
    <property type="match status" value="1"/>
</dbReference>
<dbReference type="RefSeq" id="WP_186815671.1">
    <property type="nucleotide sequence ID" value="NZ_BJZS01000093.1"/>
</dbReference>
<keyword evidence="2" id="KW-0732">Signal</keyword>
<dbReference type="AlphaFoldDB" id="A0A512IG57"/>
<dbReference type="InterPro" id="IPR030836">
    <property type="entry name" value="ABC_peri_PhnD-like"/>
</dbReference>
<dbReference type="PANTHER" id="PTHR35841:SF1">
    <property type="entry name" value="PHOSPHONATES-BINDING PERIPLASMIC PROTEIN"/>
    <property type="match status" value="1"/>
</dbReference>
<dbReference type="NCBIfam" id="TIGR04553">
    <property type="entry name" value="ABC_peri_selen"/>
    <property type="match status" value="1"/>
</dbReference>
<dbReference type="PROSITE" id="PS51257">
    <property type="entry name" value="PROKAR_LIPOPROTEIN"/>
    <property type="match status" value="1"/>
</dbReference>
<dbReference type="EMBL" id="BJZS01000093">
    <property type="protein sequence ID" value="GEO96689.1"/>
    <property type="molecule type" value="Genomic_DNA"/>
</dbReference>
<proteinExistence type="inferred from homology"/>